<keyword evidence="3" id="KW-1185">Reference proteome</keyword>
<name>A0A430HBY1_9BURK</name>
<proteinExistence type="predicted"/>
<keyword evidence="2" id="KW-0645">Protease</keyword>
<comment type="caution">
    <text evidence="2">The sequence shown here is derived from an EMBL/GenBank/DDBJ whole genome shotgun (WGS) entry which is preliminary data.</text>
</comment>
<feature type="chain" id="PRO_5018999440" evidence="1">
    <location>
        <begin position="22"/>
        <end position="173"/>
    </location>
</feature>
<sequence length="173" mass="19182">MTIRHLSLALAACLACTTAAAAPAFDDKFRQLEELLPTSGITRTASGAPGHAYWQQRADYKLRATLDEAKRRIDGSGSVTYHNNSPDTLSYLWVQLDQNMFRADSDNRAISTVPSREAWARGTEADGMRFEAMRFIVESRTFEGGFNITALTDGGGQPLKYTINKTMMRIDLP</sequence>
<dbReference type="AlphaFoldDB" id="A0A430HBY1"/>
<keyword evidence="1" id="KW-0732">Signal</keyword>
<evidence type="ECO:0000313" key="2">
    <source>
        <dbReference type="EMBL" id="RSZ55038.1"/>
    </source>
</evidence>
<evidence type="ECO:0000256" key="1">
    <source>
        <dbReference type="SAM" id="SignalP"/>
    </source>
</evidence>
<feature type="non-terminal residue" evidence="2">
    <location>
        <position position="173"/>
    </location>
</feature>
<organism evidence="2 3">
    <name type="scientific">Massilia atriviolacea</name>
    <dbReference type="NCBI Taxonomy" id="2495579"/>
    <lineage>
        <taxon>Bacteria</taxon>
        <taxon>Pseudomonadati</taxon>
        <taxon>Pseudomonadota</taxon>
        <taxon>Betaproteobacteria</taxon>
        <taxon>Burkholderiales</taxon>
        <taxon>Oxalobacteraceae</taxon>
        <taxon>Telluria group</taxon>
        <taxon>Massilia</taxon>
    </lineage>
</organism>
<keyword evidence="2" id="KW-0378">Hydrolase</keyword>
<feature type="signal peptide" evidence="1">
    <location>
        <begin position="1"/>
        <end position="21"/>
    </location>
</feature>
<gene>
    <name evidence="2" type="ORF">EJB06_31585</name>
</gene>
<dbReference type="GO" id="GO:0004177">
    <property type="term" value="F:aminopeptidase activity"/>
    <property type="evidence" value="ECO:0007669"/>
    <property type="project" value="UniProtKB-KW"/>
</dbReference>
<accession>A0A430HBY1</accession>
<keyword evidence="2" id="KW-0031">Aminopeptidase</keyword>
<protein>
    <submittedName>
        <fullName evidence="2">Aminopeptidase</fullName>
    </submittedName>
</protein>
<evidence type="ECO:0000313" key="3">
    <source>
        <dbReference type="Proteomes" id="UP000278085"/>
    </source>
</evidence>
<dbReference type="Proteomes" id="UP000278085">
    <property type="component" value="Unassembled WGS sequence"/>
</dbReference>
<reference evidence="2 3" key="1">
    <citation type="submission" date="2018-12" db="EMBL/GenBank/DDBJ databases">
        <authorList>
            <person name="Yang E."/>
        </authorList>
    </citation>
    <scope>NUCLEOTIDE SEQUENCE [LARGE SCALE GENOMIC DNA]</scope>
    <source>
        <strain evidence="2 3">SOD</strain>
    </source>
</reference>
<dbReference type="EMBL" id="RXLQ01000068">
    <property type="protein sequence ID" value="RSZ55038.1"/>
    <property type="molecule type" value="Genomic_DNA"/>
</dbReference>